<keyword evidence="5" id="KW-0372">Hormone</keyword>
<accession>A0A0D9R931</accession>
<dbReference type="GO" id="GO:0005576">
    <property type="term" value="C:extracellular region"/>
    <property type="evidence" value="ECO:0007669"/>
    <property type="project" value="UniProtKB-SubCell"/>
</dbReference>
<dbReference type="BioGRID-ORCS" id="103219490">
    <property type="hits" value="0 hits in 9 CRISPR screens"/>
</dbReference>
<evidence type="ECO:0000256" key="3">
    <source>
        <dbReference type="ARBA" id="ARBA00022525"/>
    </source>
</evidence>
<dbReference type="AlphaFoldDB" id="A0A0D9R931"/>
<evidence type="ECO:0000256" key="4">
    <source>
        <dbReference type="ARBA" id="ARBA00022685"/>
    </source>
</evidence>
<keyword evidence="6" id="KW-1015">Disulfide bond</keyword>
<evidence type="ECO:0000256" key="2">
    <source>
        <dbReference type="ARBA" id="ARBA00009034"/>
    </source>
</evidence>
<dbReference type="STRING" id="60711.ENSCSAP00000005120"/>
<dbReference type="eggNOG" id="ENOG502TJQC">
    <property type="taxonomic scope" value="Eukaryota"/>
</dbReference>
<keyword evidence="4" id="KW-0165">Cleavage on pair of basic residues</keyword>
<reference evidence="8" key="2">
    <citation type="submission" date="2025-08" db="UniProtKB">
        <authorList>
            <consortium name="Ensembl"/>
        </authorList>
    </citation>
    <scope>IDENTIFICATION</scope>
</reference>
<dbReference type="Proteomes" id="UP000029965">
    <property type="component" value="Chromosome 12"/>
</dbReference>
<dbReference type="Ensembl" id="ENSCSAT00000006926.1">
    <property type="protein sequence ID" value="ENSCSAP00000005120.1"/>
    <property type="gene ID" value="ENSCSAG00000008859.1"/>
</dbReference>
<dbReference type="EMBL" id="AQIB01021597">
    <property type="status" value="NOT_ANNOTATED_CDS"/>
    <property type="molecule type" value="Genomic_DNA"/>
</dbReference>
<reference evidence="8" key="3">
    <citation type="submission" date="2025-09" db="UniProtKB">
        <authorList>
            <consortium name="Ensembl"/>
        </authorList>
    </citation>
    <scope>IDENTIFICATION</scope>
</reference>
<sequence>MPSLFWSHLPAIWLLLSQLLRESLAAELKGCGPRFGKTMLSYCPMPEKTFTTTPGGWLLESGRPTETVSTSNNKDGKTLVTTSEFIPNLSPELKKPLSDGQPSLKKIILSRKKRNGHHRFDPFCCEVICDDGTSVKLCT</sequence>
<dbReference type="InterPro" id="IPR022421">
    <property type="entry name" value="Relaxin"/>
</dbReference>
<keyword evidence="7" id="KW-0732">Signal</keyword>
<dbReference type="GO" id="GO:0005179">
    <property type="term" value="F:hormone activity"/>
    <property type="evidence" value="ECO:0007669"/>
    <property type="project" value="UniProtKB-KW"/>
</dbReference>
<dbReference type="OrthoDB" id="9479050at2759"/>
<keyword evidence="3" id="KW-0964">Secreted</keyword>
<keyword evidence="9" id="KW-1185">Reference proteome</keyword>
<evidence type="ECO:0000256" key="7">
    <source>
        <dbReference type="SAM" id="SignalP"/>
    </source>
</evidence>
<dbReference type="CTD" id="3641"/>
<dbReference type="PRINTS" id="PR02004">
    <property type="entry name" value="RELAXIN"/>
</dbReference>
<dbReference type="InterPro" id="IPR023258">
    <property type="entry name" value="Placentin"/>
</dbReference>
<dbReference type="OMA" id="NGHHRFD"/>
<dbReference type="PRINTS" id="PR02033">
    <property type="entry name" value="PLACENTIN"/>
</dbReference>
<evidence type="ECO:0000256" key="6">
    <source>
        <dbReference type="ARBA" id="ARBA00023157"/>
    </source>
</evidence>
<feature type="chain" id="PRO_5002344771" evidence="7">
    <location>
        <begin position="26"/>
        <end position="139"/>
    </location>
</feature>
<comment type="similarity">
    <text evidence="2">Belongs to the insulin family.</text>
</comment>
<feature type="signal peptide" evidence="7">
    <location>
        <begin position="1"/>
        <end position="25"/>
    </location>
</feature>
<evidence type="ECO:0000313" key="8">
    <source>
        <dbReference type="Ensembl" id="ENSCSAP00000005120.1"/>
    </source>
</evidence>
<proteinExistence type="inferred from homology"/>
<gene>
    <name evidence="8" type="primary">INSL4</name>
</gene>
<dbReference type="GeneID" id="103219490"/>
<evidence type="ECO:0000313" key="9">
    <source>
        <dbReference type="Proteomes" id="UP000029965"/>
    </source>
</evidence>
<dbReference type="PANTHER" id="PTHR12004:SF3">
    <property type="entry name" value="EARLY PLACENTA INSULIN-LIKE PEPTIDE"/>
    <property type="match status" value="1"/>
</dbReference>
<reference evidence="8 9" key="1">
    <citation type="submission" date="2014-03" db="EMBL/GenBank/DDBJ databases">
        <authorList>
            <person name="Warren W."/>
            <person name="Wilson R.K."/>
        </authorList>
    </citation>
    <scope>NUCLEOTIDE SEQUENCE</scope>
</reference>
<dbReference type="GeneTree" id="ENSGT00940000154434"/>
<dbReference type="KEGG" id="csab:103219490"/>
<protein>
    <submittedName>
        <fullName evidence="8">Insulin like 4</fullName>
    </submittedName>
</protein>
<dbReference type="PANTHER" id="PTHR12004">
    <property type="entry name" value="RELAXIN"/>
    <property type="match status" value="1"/>
</dbReference>
<dbReference type="InterPro" id="IPR051042">
    <property type="entry name" value="Repro_Hormone_Insulin-like"/>
</dbReference>
<evidence type="ECO:0000256" key="1">
    <source>
        <dbReference type="ARBA" id="ARBA00004613"/>
    </source>
</evidence>
<evidence type="ECO:0000256" key="5">
    <source>
        <dbReference type="ARBA" id="ARBA00022702"/>
    </source>
</evidence>
<comment type="subcellular location">
    <subcellularLocation>
        <location evidence="1">Secreted</location>
    </subcellularLocation>
</comment>
<organism evidence="8 9">
    <name type="scientific">Chlorocebus sabaeus</name>
    <name type="common">Green monkey</name>
    <name type="synonym">Simia sabaea</name>
    <dbReference type="NCBI Taxonomy" id="60711"/>
    <lineage>
        <taxon>Eukaryota</taxon>
        <taxon>Metazoa</taxon>
        <taxon>Chordata</taxon>
        <taxon>Craniata</taxon>
        <taxon>Vertebrata</taxon>
        <taxon>Euteleostomi</taxon>
        <taxon>Mammalia</taxon>
        <taxon>Eutheria</taxon>
        <taxon>Euarchontoglires</taxon>
        <taxon>Primates</taxon>
        <taxon>Haplorrhini</taxon>
        <taxon>Catarrhini</taxon>
        <taxon>Cercopithecidae</taxon>
        <taxon>Cercopithecinae</taxon>
        <taxon>Chlorocebus</taxon>
    </lineage>
</organism>
<dbReference type="RefSeq" id="XP_007967530.1">
    <property type="nucleotide sequence ID" value="XM_007969339.3"/>
</dbReference>
<name>A0A0D9R931_CHLSB</name>